<dbReference type="Gene3D" id="2.30.42.10">
    <property type="match status" value="3"/>
</dbReference>
<dbReference type="OrthoDB" id="6022711at2759"/>
<dbReference type="SMART" id="SM00228">
    <property type="entry name" value="PDZ"/>
    <property type="match status" value="3"/>
</dbReference>
<evidence type="ECO:0000259" key="2">
    <source>
        <dbReference type="PROSITE" id="PS50106"/>
    </source>
</evidence>
<feature type="domain" description="PDZ" evidence="2">
    <location>
        <begin position="58"/>
        <end position="140"/>
    </location>
</feature>
<keyword evidence="4" id="KW-1185">Reference proteome</keyword>
<dbReference type="InterPro" id="IPR001478">
    <property type="entry name" value="PDZ"/>
</dbReference>
<feature type="compositionally biased region" description="Polar residues" evidence="1">
    <location>
        <begin position="244"/>
        <end position="258"/>
    </location>
</feature>
<protein>
    <recommendedName>
        <fullName evidence="2">PDZ domain-containing protein</fullName>
    </recommendedName>
</protein>
<reference evidence="3" key="1">
    <citation type="thesis" date="2021" institute="BYU ScholarsArchive" country="Provo, UT, USA">
        <title>Applications of and Algorithms for Genome Assembly and Genomic Analyses with an Emphasis on Marine Teleosts.</title>
        <authorList>
            <person name="Pickett B.D."/>
        </authorList>
    </citation>
    <scope>NUCLEOTIDE SEQUENCE</scope>
    <source>
        <strain evidence="3">HI-2016</strain>
    </source>
</reference>
<dbReference type="FunFam" id="2.30.42.10:FF:000058">
    <property type="entry name" value="multiple PDZ domain protein isoform X1"/>
    <property type="match status" value="1"/>
</dbReference>
<proteinExistence type="predicted"/>
<dbReference type="PANTHER" id="PTHR19964">
    <property type="entry name" value="MULTIPLE PDZ DOMAIN PROTEIN"/>
    <property type="match status" value="1"/>
</dbReference>
<dbReference type="InterPro" id="IPR051342">
    <property type="entry name" value="PDZ_scaffold"/>
</dbReference>
<dbReference type="EMBL" id="JAFBMS010000007">
    <property type="protein sequence ID" value="KAG9350820.1"/>
    <property type="molecule type" value="Genomic_DNA"/>
</dbReference>
<feature type="region of interest" description="Disordered" evidence="1">
    <location>
        <begin position="244"/>
        <end position="266"/>
    </location>
</feature>
<gene>
    <name evidence="3" type="ORF">JZ751_024709</name>
</gene>
<dbReference type="CDD" id="cd06676">
    <property type="entry name" value="PDZ13_MUPP1-like"/>
    <property type="match status" value="1"/>
</dbReference>
<comment type="caution">
    <text evidence="3">The sequence shown here is derived from an EMBL/GenBank/DDBJ whole genome shotgun (WGS) entry which is preliminary data.</text>
</comment>
<dbReference type="SUPFAM" id="SSF50156">
    <property type="entry name" value="PDZ domain-like"/>
    <property type="match status" value="3"/>
</dbReference>
<evidence type="ECO:0000313" key="3">
    <source>
        <dbReference type="EMBL" id="KAG9350820.1"/>
    </source>
</evidence>
<dbReference type="Pfam" id="PF00595">
    <property type="entry name" value="PDZ"/>
    <property type="match status" value="2"/>
</dbReference>
<evidence type="ECO:0000313" key="4">
    <source>
        <dbReference type="Proteomes" id="UP000824540"/>
    </source>
</evidence>
<dbReference type="Proteomes" id="UP000824540">
    <property type="component" value="Unassembled WGS sequence"/>
</dbReference>
<dbReference type="InterPro" id="IPR036034">
    <property type="entry name" value="PDZ_sf"/>
</dbReference>
<dbReference type="CDD" id="cd06674">
    <property type="entry name" value="PDZ11_MUPP1-PDZ9_PATJ-like"/>
    <property type="match status" value="1"/>
</dbReference>
<dbReference type="PROSITE" id="PS50106">
    <property type="entry name" value="PDZ"/>
    <property type="match status" value="3"/>
</dbReference>
<name>A0A8T2PFC3_9TELE</name>
<evidence type="ECO:0000256" key="1">
    <source>
        <dbReference type="SAM" id="MobiDB-lite"/>
    </source>
</evidence>
<dbReference type="AlphaFoldDB" id="A0A8T2PFC3"/>
<feature type="domain" description="PDZ" evidence="2">
    <location>
        <begin position="172"/>
        <end position="231"/>
    </location>
</feature>
<accession>A0A8T2PFC3</accession>
<dbReference type="PANTHER" id="PTHR19964:SF11">
    <property type="entry name" value="INAD-LIKE PROTEIN"/>
    <property type="match status" value="1"/>
</dbReference>
<organism evidence="3 4">
    <name type="scientific">Albula glossodonta</name>
    <name type="common">roundjaw bonefish</name>
    <dbReference type="NCBI Taxonomy" id="121402"/>
    <lineage>
        <taxon>Eukaryota</taxon>
        <taxon>Metazoa</taxon>
        <taxon>Chordata</taxon>
        <taxon>Craniata</taxon>
        <taxon>Vertebrata</taxon>
        <taxon>Euteleostomi</taxon>
        <taxon>Actinopterygii</taxon>
        <taxon>Neopterygii</taxon>
        <taxon>Teleostei</taxon>
        <taxon>Albuliformes</taxon>
        <taxon>Albulidae</taxon>
        <taxon>Albula</taxon>
    </lineage>
</organism>
<feature type="domain" description="PDZ" evidence="2">
    <location>
        <begin position="271"/>
        <end position="343"/>
    </location>
</feature>
<sequence>MKRGLQLGTGGCGREIRSWSAAHEDAIAALRQTPPKVRLTVLRDEGQYRDEENLDVFRVELQKKAGRGLGLSIVGKRNGTGVFISDVVKGGAADLDGRLMQGDQILCVNGEDMREASQETVAAILKCARGMVLLELGRLKAASWVSSRRTSQGSQMSHASANSTRADTGLRAVEITRGPTDALGISIAGGKGSPLGDIPIFIAMIQANGVGDRIVSINGQPLDGLSHGDVVIADTNISAIASQVESMSTGSGQSSTPEAQAGEPDTPQAKTITLEKGSEGLGFSIVGGFGSPHGDLPIYVKTVFSKGAAAVDGRLKRGDQILSVNGESLEGATHEQAVAVLKKQRGARPSLPPAINSLLTMGTVGPRHTLRSLSGEGRNCRGQKRKGNNTQLTAYLYQSVRTLCESRDSRQCQEILSLMWAGGHVTLTRRPAQNEAQVPLRLVLGYPDCYAGRTYIEPKSEQQLKKY</sequence>